<accession>A0A8K0MDU8</accession>
<evidence type="ECO:0008006" key="10">
    <source>
        <dbReference type="Google" id="ProtNLM"/>
    </source>
</evidence>
<dbReference type="AlphaFoldDB" id="A0A8K0MDU8"/>
<dbReference type="PANTHER" id="PTHR47947:SF24">
    <property type="entry name" value="ISOFLAVONE 2'-HYDROXYLASE-LIKE"/>
    <property type="match status" value="1"/>
</dbReference>
<dbReference type="Gene3D" id="1.10.630.10">
    <property type="entry name" value="Cytochrome P450"/>
    <property type="match status" value="1"/>
</dbReference>
<name>A0A8K0MDU8_9ROSA</name>
<evidence type="ECO:0000256" key="6">
    <source>
        <dbReference type="ARBA" id="ARBA00023033"/>
    </source>
</evidence>
<organism evidence="8 9">
    <name type="scientific">Rhamnella rubrinervis</name>
    <dbReference type="NCBI Taxonomy" id="2594499"/>
    <lineage>
        <taxon>Eukaryota</taxon>
        <taxon>Viridiplantae</taxon>
        <taxon>Streptophyta</taxon>
        <taxon>Embryophyta</taxon>
        <taxon>Tracheophyta</taxon>
        <taxon>Spermatophyta</taxon>
        <taxon>Magnoliopsida</taxon>
        <taxon>eudicotyledons</taxon>
        <taxon>Gunneridae</taxon>
        <taxon>Pentapetalae</taxon>
        <taxon>rosids</taxon>
        <taxon>fabids</taxon>
        <taxon>Rosales</taxon>
        <taxon>Rhamnaceae</taxon>
        <taxon>rhamnoid group</taxon>
        <taxon>Rhamneae</taxon>
        <taxon>Rhamnella</taxon>
    </lineage>
</organism>
<evidence type="ECO:0000256" key="3">
    <source>
        <dbReference type="ARBA" id="ARBA00022723"/>
    </source>
</evidence>
<sequence length="640" mass="73160">MSGISSEKDSELWAKIWESNLHESFRNEHRHSGKRRIEDFVRLLNDNVVDYYNASMARLDKADAAYREGRTALAGNIVYLASKLESVFPLEVEFMALEWTLKRSEANHWSNIIWRMLSSKKWKLNWNARTSNLLTDSTAKLSLQSNKSLVSDVLGSYSNFPSVSMLARQDQVVADFCCSLYVFYNHLLHKIRNLPPSPYPALPIVGHLYLFKKPLHRALSKISNRHGPVLHLQFGSRPVVVVSSPSAAQECLTKNDVVFANRPRLLFGKYLGYNYTSLVWSPYSDHWRNLRRISSLEILSSNRLQMLSHIRHDEIRSLIRRQFLLSHESQTVVEMKSMFFELNLNVMMRMIAGKRYYGDNVTDAEEARMFQEIVRDTFRLGAATSISDFLPLLRWVGSRGYEKKLIELHKSRDGFMQKLIDEHKARANRGSQQDKRKTMIEVLLGLQESEPDYYTDEIVRGMMVVLLAGGTDTSAGTMEWAMSLLLNHPEVLKKAQMELDDCVGTDRLMDESDLARLPYLHSVVTETLRMYPAGPLLMPHESSDTCLVGGFAYQEVEGVRDGFKLMPFGSGRRSCPGERLAMQMVGLGLGSLIQCFDWERVREDELVDMTEGIGLTMPKAHPLQAKCRARSSMVKILSQI</sequence>
<evidence type="ECO:0000313" key="9">
    <source>
        <dbReference type="Proteomes" id="UP000796880"/>
    </source>
</evidence>
<dbReference type="SUPFAM" id="SSF48264">
    <property type="entry name" value="Cytochrome P450"/>
    <property type="match status" value="1"/>
</dbReference>
<dbReference type="FunFam" id="1.10.630.10:FF:000026">
    <property type="entry name" value="Cytochrome P450 82C4"/>
    <property type="match status" value="1"/>
</dbReference>
<dbReference type="InterPro" id="IPR001128">
    <property type="entry name" value="Cyt_P450"/>
</dbReference>
<dbReference type="PANTHER" id="PTHR47947">
    <property type="entry name" value="CYTOCHROME P450 82C3-RELATED"/>
    <property type="match status" value="1"/>
</dbReference>
<dbReference type="PROSITE" id="PS00086">
    <property type="entry name" value="CYTOCHROME_P450"/>
    <property type="match status" value="1"/>
</dbReference>
<evidence type="ECO:0000256" key="7">
    <source>
        <dbReference type="RuleBase" id="RU000461"/>
    </source>
</evidence>
<proteinExistence type="inferred from homology"/>
<keyword evidence="4 7" id="KW-0560">Oxidoreductase</keyword>
<dbReference type="GO" id="GO:0016705">
    <property type="term" value="F:oxidoreductase activity, acting on paired donors, with incorporation or reduction of molecular oxygen"/>
    <property type="evidence" value="ECO:0007669"/>
    <property type="project" value="InterPro"/>
</dbReference>
<dbReference type="InterPro" id="IPR050651">
    <property type="entry name" value="Plant_Cytochrome_P450_Monoox"/>
</dbReference>
<keyword evidence="9" id="KW-1185">Reference proteome</keyword>
<comment type="similarity">
    <text evidence="1 7">Belongs to the cytochrome P450 family.</text>
</comment>
<dbReference type="PRINTS" id="PR00463">
    <property type="entry name" value="EP450I"/>
</dbReference>
<gene>
    <name evidence="8" type="ORF">FNV43_RR13225</name>
</gene>
<keyword evidence="2 7" id="KW-0349">Heme</keyword>
<keyword evidence="6 7" id="KW-0503">Monooxygenase</keyword>
<evidence type="ECO:0000256" key="4">
    <source>
        <dbReference type="ARBA" id="ARBA00023002"/>
    </source>
</evidence>
<keyword evidence="3 7" id="KW-0479">Metal-binding</keyword>
<dbReference type="InterPro" id="IPR036396">
    <property type="entry name" value="Cyt_P450_sf"/>
</dbReference>
<dbReference type="InterPro" id="IPR017972">
    <property type="entry name" value="Cyt_P450_CS"/>
</dbReference>
<evidence type="ECO:0000313" key="8">
    <source>
        <dbReference type="EMBL" id="KAF3443539.1"/>
    </source>
</evidence>
<dbReference type="EMBL" id="VOIH02000006">
    <property type="protein sequence ID" value="KAF3443539.1"/>
    <property type="molecule type" value="Genomic_DNA"/>
</dbReference>
<dbReference type="Pfam" id="PF00067">
    <property type="entry name" value="p450"/>
    <property type="match status" value="2"/>
</dbReference>
<evidence type="ECO:0000256" key="5">
    <source>
        <dbReference type="ARBA" id="ARBA00023004"/>
    </source>
</evidence>
<evidence type="ECO:0000256" key="2">
    <source>
        <dbReference type="ARBA" id="ARBA00022617"/>
    </source>
</evidence>
<dbReference type="InterPro" id="IPR002401">
    <property type="entry name" value="Cyt_P450_E_grp-I"/>
</dbReference>
<keyword evidence="5 7" id="KW-0408">Iron</keyword>
<dbReference type="CDD" id="cd20653">
    <property type="entry name" value="CYP81"/>
    <property type="match status" value="1"/>
</dbReference>
<dbReference type="PRINTS" id="PR00385">
    <property type="entry name" value="P450"/>
</dbReference>
<dbReference type="OrthoDB" id="1055148at2759"/>
<comment type="caution">
    <text evidence="8">The sequence shown here is derived from an EMBL/GenBank/DDBJ whole genome shotgun (WGS) entry which is preliminary data.</text>
</comment>
<protein>
    <recommendedName>
        <fullName evidence="10">Cytochrome P450</fullName>
    </recommendedName>
</protein>
<dbReference type="GO" id="GO:0004497">
    <property type="term" value="F:monooxygenase activity"/>
    <property type="evidence" value="ECO:0007669"/>
    <property type="project" value="UniProtKB-KW"/>
</dbReference>
<dbReference type="GO" id="GO:0005506">
    <property type="term" value="F:iron ion binding"/>
    <property type="evidence" value="ECO:0007669"/>
    <property type="project" value="InterPro"/>
</dbReference>
<dbReference type="Proteomes" id="UP000796880">
    <property type="component" value="Unassembled WGS sequence"/>
</dbReference>
<evidence type="ECO:0000256" key="1">
    <source>
        <dbReference type="ARBA" id="ARBA00010617"/>
    </source>
</evidence>
<dbReference type="GO" id="GO:0020037">
    <property type="term" value="F:heme binding"/>
    <property type="evidence" value="ECO:0007669"/>
    <property type="project" value="InterPro"/>
</dbReference>
<reference evidence="8" key="1">
    <citation type="submission" date="2020-03" db="EMBL/GenBank/DDBJ databases">
        <title>A high-quality chromosome-level genome assembly of a woody plant with both climbing and erect habits, Rhamnella rubrinervis.</title>
        <authorList>
            <person name="Lu Z."/>
            <person name="Yang Y."/>
            <person name="Zhu X."/>
            <person name="Sun Y."/>
        </authorList>
    </citation>
    <scope>NUCLEOTIDE SEQUENCE</scope>
    <source>
        <strain evidence="8">BYM</strain>
        <tissue evidence="8">Leaf</tissue>
    </source>
</reference>